<dbReference type="SUPFAM" id="SSF103084">
    <property type="entry name" value="Holliday junction resolvase RusA"/>
    <property type="match status" value="1"/>
</dbReference>
<gene>
    <name evidence="1" type="ORF">LCGC14_2186390</name>
</gene>
<reference evidence="1" key="1">
    <citation type="journal article" date="2015" name="Nature">
        <title>Complex archaea that bridge the gap between prokaryotes and eukaryotes.</title>
        <authorList>
            <person name="Spang A."/>
            <person name="Saw J.H."/>
            <person name="Jorgensen S.L."/>
            <person name="Zaremba-Niedzwiedzka K."/>
            <person name="Martijn J."/>
            <person name="Lind A.E."/>
            <person name="van Eijk R."/>
            <person name="Schleper C."/>
            <person name="Guy L."/>
            <person name="Ettema T.J."/>
        </authorList>
    </citation>
    <scope>NUCLEOTIDE SEQUENCE</scope>
</reference>
<dbReference type="GO" id="GO:0006281">
    <property type="term" value="P:DNA repair"/>
    <property type="evidence" value="ECO:0007669"/>
    <property type="project" value="InterPro"/>
</dbReference>
<accession>A0A0F9DL20</accession>
<dbReference type="AlphaFoldDB" id="A0A0F9DL20"/>
<dbReference type="Gene3D" id="3.30.1330.70">
    <property type="entry name" value="Holliday junction resolvase RusA"/>
    <property type="match status" value="1"/>
</dbReference>
<dbReference type="GO" id="GO:0000287">
    <property type="term" value="F:magnesium ion binding"/>
    <property type="evidence" value="ECO:0007669"/>
    <property type="project" value="InterPro"/>
</dbReference>
<comment type="caution">
    <text evidence="1">The sequence shown here is derived from an EMBL/GenBank/DDBJ whole genome shotgun (WGS) entry which is preliminary data.</text>
</comment>
<name>A0A0F9DL20_9ZZZZ</name>
<protein>
    <submittedName>
        <fullName evidence="1">Uncharacterized protein</fullName>
    </submittedName>
</protein>
<proteinExistence type="predicted"/>
<dbReference type="GO" id="GO:0006310">
    <property type="term" value="P:DNA recombination"/>
    <property type="evidence" value="ECO:0007669"/>
    <property type="project" value="InterPro"/>
</dbReference>
<dbReference type="EMBL" id="LAZR01028527">
    <property type="protein sequence ID" value="KKL62319.1"/>
    <property type="molecule type" value="Genomic_DNA"/>
</dbReference>
<dbReference type="InterPro" id="IPR036614">
    <property type="entry name" value="RusA-like_sf"/>
</dbReference>
<sequence>MAPGDRSPPRYAECKSVEAEVPQFVRLQKTARNLADRDCLQNQPSAWCARVDRTLCKEKPKMRVLIQLTKPRLYDLDNFVGGCKPIIDSLKRLGLIHNDSPHWLDLQVEQIQRSKMRAFTRIEICPVDNG</sequence>
<evidence type="ECO:0000313" key="1">
    <source>
        <dbReference type="EMBL" id="KKL62319.1"/>
    </source>
</evidence>
<organism evidence="1">
    <name type="scientific">marine sediment metagenome</name>
    <dbReference type="NCBI Taxonomy" id="412755"/>
    <lineage>
        <taxon>unclassified sequences</taxon>
        <taxon>metagenomes</taxon>
        <taxon>ecological metagenomes</taxon>
    </lineage>
</organism>